<dbReference type="GO" id="GO:0004022">
    <property type="term" value="F:alcohol dehydrogenase (NAD+) activity"/>
    <property type="evidence" value="ECO:0007669"/>
    <property type="project" value="TreeGrafter"/>
</dbReference>
<evidence type="ECO:0000256" key="3">
    <source>
        <dbReference type="ARBA" id="ARBA00023027"/>
    </source>
</evidence>
<gene>
    <name evidence="6" type="ORF">S01H1_08852</name>
</gene>
<protein>
    <submittedName>
        <fullName evidence="6">Uncharacterized protein</fullName>
    </submittedName>
</protein>
<keyword evidence="3" id="KW-0520">NAD</keyword>
<organism evidence="6">
    <name type="scientific">marine sediment metagenome</name>
    <dbReference type="NCBI Taxonomy" id="412755"/>
    <lineage>
        <taxon>unclassified sequences</taxon>
        <taxon>metagenomes</taxon>
        <taxon>ecological metagenomes</taxon>
    </lineage>
</organism>
<dbReference type="GO" id="GO:0046872">
    <property type="term" value="F:metal ion binding"/>
    <property type="evidence" value="ECO:0007669"/>
    <property type="project" value="InterPro"/>
</dbReference>
<evidence type="ECO:0000313" key="6">
    <source>
        <dbReference type="EMBL" id="GAF79631.1"/>
    </source>
</evidence>
<accession>X0SWX0</accession>
<name>X0SWX0_9ZZZZ</name>
<dbReference type="CDD" id="cd08183">
    <property type="entry name" value="Fe-ADH-like"/>
    <property type="match status" value="1"/>
</dbReference>
<comment type="similarity">
    <text evidence="1">Belongs to the iron-containing alcohol dehydrogenase family.</text>
</comment>
<dbReference type="EMBL" id="BARS01004529">
    <property type="protein sequence ID" value="GAF79631.1"/>
    <property type="molecule type" value="Genomic_DNA"/>
</dbReference>
<dbReference type="Pfam" id="PF00465">
    <property type="entry name" value="Fe-ADH"/>
    <property type="match status" value="1"/>
</dbReference>
<evidence type="ECO:0000256" key="1">
    <source>
        <dbReference type="ARBA" id="ARBA00007358"/>
    </source>
</evidence>
<keyword evidence="2" id="KW-0560">Oxidoreductase</keyword>
<dbReference type="FunFam" id="3.40.50.1970:FF:000003">
    <property type="entry name" value="Alcohol dehydrogenase, iron-containing"/>
    <property type="match status" value="1"/>
</dbReference>
<dbReference type="PANTHER" id="PTHR11496:SF102">
    <property type="entry name" value="ALCOHOL DEHYDROGENASE 4"/>
    <property type="match status" value="1"/>
</dbReference>
<feature type="non-terminal residue" evidence="6">
    <location>
        <position position="1"/>
    </location>
</feature>
<feature type="domain" description="Fe-containing alcohol dehydrogenase-like C-terminal" evidence="5">
    <location>
        <begin position="158"/>
        <end position="355"/>
    </location>
</feature>
<dbReference type="Gene3D" id="3.40.50.1970">
    <property type="match status" value="1"/>
</dbReference>
<dbReference type="AlphaFoldDB" id="X0SWX0"/>
<dbReference type="InterPro" id="IPR039697">
    <property type="entry name" value="Alcohol_dehydrogenase_Fe"/>
</dbReference>
<dbReference type="Pfam" id="PF25137">
    <property type="entry name" value="ADH_Fe_C"/>
    <property type="match status" value="1"/>
</dbReference>
<dbReference type="PANTHER" id="PTHR11496">
    <property type="entry name" value="ALCOHOL DEHYDROGENASE"/>
    <property type="match status" value="1"/>
</dbReference>
<dbReference type="SUPFAM" id="SSF56796">
    <property type="entry name" value="Dehydroquinate synthase-like"/>
    <property type="match status" value="1"/>
</dbReference>
<dbReference type="Gene3D" id="1.20.1090.10">
    <property type="entry name" value="Dehydroquinate synthase-like - alpha domain"/>
    <property type="match status" value="1"/>
</dbReference>
<dbReference type="InterPro" id="IPR001670">
    <property type="entry name" value="ADH_Fe/GldA"/>
</dbReference>
<feature type="domain" description="Alcohol dehydrogenase iron-type/glycerol dehydrogenase GldA" evidence="4">
    <location>
        <begin position="2"/>
        <end position="147"/>
    </location>
</feature>
<evidence type="ECO:0000259" key="5">
    <source>
        <dbReference type="Pfam" id="PF25137"/>
    </source>
</evidence>
<sequence>GTRALVITGKQSERASLISVSLEAAGIAAVPFEISHEPTTHVVQAGAERAREAGCDLVVGCGGGSVIDGGKAISALLTNSGDPLDYLEVIGRGQPITRRSAPYVAVPTTAGTGAEVTRNAVLASPEHRVKVSLRSPLILPHVAVVDPLLTHSMPPAVTASTGLDALTQVLEPYVSGLANPLTDTICREGLTRAARSLRRAFENGADADARLDMALASLFGGLALANAKLGAVHGFAGVLGGMYGAPHGVICGRLLPFATEVNIRALQTRDRDNPALARYDEIAKIVTGNTSAVADDGITWIQALGDALQVPGLATYGLAPADFPVIIEKTSRSSSMRGNPIRLTPGELAEILEQAL</sequence>
<proteinExistence type="inferred from homology"/>
<dbReference type="PROSITE" id="PS00913">
    <property type="entry name" value="ADH_IRON_1"/>
    <property type="match status" value="1"/>
</dbReference>
<dbReference type="InterPro" id="IPR056798">
    <property type="entry name" value="ADH_Fe_C"/>
</dbReference>
<dbReference type="InterPro" id="IPR018211">
    <property type="entry name" value="ADH_Fe_CS"/>
</dbReference>
<comment type="caution">
    <text evidence="6">The sequence shown here is derived from an EMBL/GenBank/DDBJ whole genome shotgun (WGS) entry which is preliminary data.</text>
</comment>
<evidence type="ECO:0000256" key="2">
    <source>
        <dbReference type="ARBA" id="ARBA00023002"/>
    </source>
</evidence>
<evidence type="ECO:0000259" key="4">
    <source>
        <dbReference type="Pfam" id="PF00465"/>
    </source>
</evidence>
<reference evidence="6" key="1">
    <citation type="journal article" date="2014" name="Front. Microbiol.">
        <title>High frequency of phylogenetically diverse reductive dehalogenase-homologous genes in deep subseafloor sedimentary metagenomes.</title>
        <authorList>
            <person name="Kawai M."/>
            <person name="Futagami T."/>
            <person name="Toyoda A."/>
            <person name="Takaki Y."/>
            <person name="Nishi S."/>
            <person name="Hori S."/>
            <person name="Arai W."/>
            <person name="Tsubouchi T."/>
            <person name="Morono Y."/>
            <person name="Uchiyama I."/>
            <person name="Ito T."/>
            <person name="Fujiyama A."/>
            <person name="Inagaki F."/>
            <person name="Takami H."/>
        </authorList>
    </citation>
    <scope>NUCLEOTIDE SEQUENCE</scope>
    <source>
        <strain evidence="6">Expedition CK06-06</strain>
    </source>
</reference>